<comment type="caution">
    <text evidence="2">The sequence shown here is derived from an EMBL/GenBank/DDBJ whole genome shotgun (WGS) entry which is preliminary data.</text>
</comment>
<reference evidence="2 3" key="1">
    <citation type="submission" date="2014-12" db="EMBL/GenBank/DDBJ databases">
        <title>Draft genome sequences of 10 type strains of Lactococcus.</title>
        <authorList>
            <person name="Sun Z."/>
            <person name="Zhong Z."/>
            <person name="Liu W."/>
            <person name="Zhang W."/>
            <person name="Zhang H."/>
        </authorList>
    </citation>
    <scope>NUCLEOTIDE SEQUENCE [LARGE SCALE GENOMIC DNA]</scope>
    <source>
        <strain evidence="2 3">DSM 6634</strain>
    </source>
</reference>
<evidence type="ECO:0000313" key="2">
    <source>
        <dbReference type="EMBL" id="PCS08157.1"/>
    </source>
</evidence>
<accession>A0A2A5S3Q2</accession>
<evidence type="ECO:0000256" key="1">
    <source>
        <dbReference type="SAM" id="MobiDB-lite"/>
    </source>
</evidence>
<gene>
    <name evidence="2" type="ORF">RU86_GL001761</name>
</gene>
<name>A0A2A5S3Q2_9LACT</name>
<dbReference type="AlphaFoldDB" id="A0A2A5S3Q2"/>
<proteinExistence type="predicted"/>
<dbReference type="EMBL" id="JXJW01000004">
    <property type="protein sequence ID" value="PCS08157.1"/>
    <property type="molecule type" value="Genomic_DNA"/>
</dbReference>
<protein>
    <submittedName>
        <fullName evidence="2">Uncharacterized protein</fullName>
    </submittedName>
</protein>
<feature type="compositionally biased region" description="Basic and acidic residues" evidence="1">
    <location>
        <begin position="34"/>
        <end position="65"/>
    </location>
</feature>
<feature type="region of interest" description="Disordered" evidence="1">
    <location>
        <begin position="34"/>
        <end position="73"/>
    </location>
</feature>
<sequence>MMKKKAKLVLLSMIISFLGLCTFFVFQIQEKTKESELKINKSSESKTNKKEVTKESDKVASDHKKNGSTLTASEEKKNIAEFKKDIISNGLYINLAGTLEPANEKNMIDIEKKIKNPVIQDVEKDGKIIKVLTDSTEKIEDDK</sequence>
<evidence type="ECO:0000313" key="3">
    <source>
        <dbReference type="Proteomes" id="UP000218282"/>
    </source>
</evidence>
<dbReference type="Proteomes" id="UP000218282">
    <property type="component" value="Unassembled WGS sequence"/>
</dbReference>
<dbReference type="RefSeq" id="WP_179296186.1">
    <property type="nucleotide sequence ID" value="NZ_JXJW01000004.1"/>
</dbReference>
<keyword evidence="3" id="KW-1185">Reference proteome</keyword>
<organism evidence="2 3">
    <name type="scientific">Pseudolactococcus piscium</name>
    <dbReference type="NCBI Taxonomy" id="1364"/>
    <lineage>
        <taxon>Bacteria</taxon>
        <taxon>Bacillati</taxon>
        <taxon>Bacillota</taxon>
        <taxon>Bacilli</taxon>
        <taxon>Lactobacillales</taxon>
        <taxon>Streptococcaceae</taxon>
        <taxon>Pseudolactococcus</taxon>
    </lineage>
</organism>